<protein>
    <submittedName>
        <fullName evidence="1">Uncharacterized protein</fullName>
    </submittedName>
</protein>
<evidence type="ECO:0000313" key="2">
    <source>
        <dbReference type="Proteomes" id="UP000007089"/>
    </source>
</evidence>
<gene>
    <name evidence="1" type="ordered locus">A2cp1_3691</name>
</gene>
<keyword evidence="2" id="KW-1185">Reference proteome</keyword>
<evidence type="ECO:0000313" key="1">
    <source>
        <dbReference type="EMBL" id="ACL67017.1"/>
    </source>
</evidence>
<reference evidence="1" key="1">
    <citation type="submission" date="2009-01" db="EMBL/GenBank/DDBJ databases">
        <title>Complete sequence of Anaeromyxobacter dehalogenans 2CP-1.</title>
        <authorList>
            <consortium name="US DOE Joint Genome Institute"/>
            <person name="Lucas S."/>
            <person name="Copeland A."/>
            <person name="Lapidus A."/>
            <person name="Glavina del Rio T."/>
            <person name="Dalin E."/>
            <person name="Tice H."/>
            <person name="Bruce D."/>
            <person name="Goodwin L."/>
            <person name="Pitluck S."/>
            <person name="Saunders E."/>
            <person name="Brettin T."/>
            <person name="Detter J.C."/>
            <person name="Han C."/>
            <person name="Larimer F."/>
            <person name="Land M."/>
            <person name="Hauser L."/>
            <person name="Kyrpides N."/>
            <person name="Ovchinnikova G."/>
            <person name="Beliaev A.S."/>
            <person name="Richardson P."/>
        </authorList>
    </citation>
    <scope>NUCLEOTIDE SEQUENCE</scope>
    <source>
        <strain evidence="1">2CP-1</strain>
    </source>
</reference>
<organism evidence="1 2">
    <name type="scientific">Anaeromyxobacter dehalogenans (strain ATCC BAA-258 / DSM 21875 / 2CP-1)</name>
    <dbReference type="NCBI Taxonomy" id="455488"/>
    <lineage>
        <taxon>Bacteria</taxon>
        <taxon>Pseudomonadati</taxon>
        <taxon>Myxococcota</taxon>
        <taxon>Myxococcia</taxon>
        <taxon>Myxococcales</taxon>
        <taxon>Cystobacterineae</taxon>
        <taxon>Anaeromyxobacteraceae</taxon>
        <taxon>Anaeromyxobacter</taxon>
    </lineage>
</organism>
<name>B8J6P5_ANAD2</name>
<proteinExistence type="predicted"/>
<dbReference type="RefSeq" id="WP_015934789.1">
    <property type="nucleotide sequence ID" value="NC_011891.1"/>
</dbReference>
<dbReference type="KEGG" id="acp:A2cp1_3691"/>
<dbReference type="AlphaFoldDB" id="B8J6P5"/>
<dbReference type="Proteomes" id="UP000007089">
    <property type="component" value="Chromosome"/>
</dbReference>
<accession>B8J6P5</accession>
<dbReference type="EMBL" id="CP001359">
    <property type="protein sequence ID" value="ACL67017.1"/>
    <property type="molecule type" value="Genomic_DNA"/>
</dbReference>
<sequence length="101" mass="11388">MSNQTVLGVHLVCHANENIVELPNGRFESRRWALSRSYLKPGQLYVALHESHSNSSYRQGVLESWADDEQVPGRVVLTVRATQTPLTWTGRGERVSNDRGN</sequence>
<dbReference type="HOGENOM" id="CLU_2285539_0_0_7"/>